<protein>
    <submittedName>
        <fullName evidence="1">Uncharacterized protein</fullName>
    </submittedName>
</protein>
<dbReference type="Proteomes" id="UP001519460">
    <property type="component" value="Unassembled WGS sequence"/>
</dbReference>
<name>A0ABD0LFP3_9CAEN</name>
<organism evidence="1 2">
    <name type="scientific">Batillaria attramentaria</name>
    <dbReference type="NCBI Taxonomy" id="370345"/>
    <lineage>
        <taxon>Eukaryota</taxon>
        <taxon>Metazoa</taxon>
        <taxon>Spiralia</taxon>
        <taxon>Lophotrochozoa</taxon>
        <taxon>Mollusca</taxon>
        <taxon>Gastropoda</taxon>
        <taxon>Caenogastropoda</taxon>
        <taxon>Sorbeoconcha</taxon>
        <taxon>Cerithioidea</taxon>
        <taxon>Batillariidae</taxon>
        <taxon>Batillaria</taxon>
    </lineage>
</organism>
<reference evidence="1 2" key="1">
    <citation type="journal article" date="2023" name="Sci. Data">
        <title>Genome assembly of the Korean intertidal mud-creeper Batillaria attramentaria.</title>
        <authorList>
            <person name="Patra A.K."/>
            <person name="Ho P.T."/>
            <person name="Jun S."/>
            <person name="Lee S.J."/>
            <person name="Kim Y."/>
            <person name="Won Y.J."/>
        </authorList>
    </citation>
    <scope>NUCLEOTIDE SEQUENCE [LARGE SCALE GENOMIC DNA]</scope>
    <source>
        <strain evidence="1">Wonlab-2016</strain>
    </source>
</reference>
<sequence>MAGGVQSLLEVSQGPIQGVIITLLQQPHQTGANQKERLVVGLLSTTARLDLGQSKRNTKDVVDIRRLVQVVSYRIVGIIAEGSLHRSCNLVQNTYSLLINADFKQLSGQRLICHESRPKLDKAGSTYSVTSPSR</sequence>
<keyword evidence="2" id="KW-1185">Reference proteome</keyword>
<gene>
    <name evidence="1" type="ORF">BaRGS_00010435</name>
</gene>
<dbReference type="AlphaFoldDB" id="A0ABD0LFP3"/>
<dbReference type="EMBL" id="JACVVK020000052">
    <property type="protein sequence ID" value="KAK7498175.1"/>
    <property type="molecule type" value="Genomic_DNA"/>
</dbReference>
<accession>A0ABD0LFP3</accession>
<evidence type="ECO:0000313" key="1">
    <source>
        <dbReference type="EMBL" id="KAK7498175.1"/>
    </source>
</evidence>
<comment type="caution">
    <text evidence="1">The sequence shown here is derived from an EMBL/GenBank/DDBJ whole genome shotgun (WGS) entry which is preliminary data.</text>
</comment>
<evidence type="ECO:0000313" key="2">
    <source>
        <dbReference type="Proteomes" id="UP001519460"/>
    </source>
</evidence>
<proteinExistence type="predicted"/>